<organism evidence="1 2">
    <name type="scientific">Dickeya chrysanthemi</name>
    <name type="common">Pectobacterium chrysanthemi</name>
    <name type="synonym">Erwinia chrysanthemi</name>
    <dbReference type="NCBI Taxonomy" id="556"/>
    <lineage>
        <taxon>Bacteria</taxon>
        <taxon>Pseudomonadati</taxon>
        <taxon>Pseudomonadota</taxon>
        <taxon>Gammaproteobacteria</taxon>
        <taxon>Enterobacterales</taxon>
        <taxon>Pectobacteriaceae</taxon>
        <taxon>Dickeya</taxon>
    </lineage>
</organism>
<sequence length="93" mass="10015">MSGVMSQRLRLAVALLLSGVLSGIAGMLPTRLLHTIHHLIQRLAYGYSVDPIIREDSFLPGVAAPVPAQRLTHWWSGGWVGLYSGAVSLTVLP</sequence>
<keyword evidence="2" id="KW-1185">Reference proteome</keyword>
<name>A0ABU8JQZ4_DICCH</name>
<accession>A0ABU8JQZ4</accession>
<dbReference type="EMBL" id="JBBBOO010000023">
    <property type="protein sequence ID" value="MEI7065870.1"/>
    <property type="molecule type" value="Genomic_DNA"/>
</dbReference>
<reference evidence="1 2" key="1">
    <citation type="submission" date="2024-03" db="EMBL/GenBank/DDBJ databases">
        <title>Analysis of soft rot Pectobacteriaceae population diversity in US potato growing regions between 2016 and 2022.</title>
        <authorList>
            <person name="Ma X."/>
            <person name="Zhang X."/>
            <person name="Stodghill P."/>
            <person name="Rioux R."/>
            <person name="Babler B."/>
            <person name="Shrestha S."/>
            <person name="Babler B."/>
            <person name="Rivedal H."/>
            <person name="Frost K."/>
            <person name="Hao J."/>
            <person name="Secor G."/>
            <person name="Swingle B."/>
        </authorList>
    </citation>
    <scope>NUCLEOTIDE SEQUENCE [LARGE SCALE GENOMIC DNA]</scope>
    <source>
        <strain evidence="1 2">SR64</strain>
    </source>
</reference>
<protein>
    <submittedName>
        <fullName evidence="1">Uncharacterized protein</fullName>
    </submittedName>
</protein>
<proteinExistence type="predicted"/>
<evidence type="ECO:0000313" key="2">
    <source>
        <dbReference type="Proteomes" id="UP001359469"/>
    </source>
</evidence>
<evidence type="ECO:0000313" key="1">
    <source>
        <dbReference type="EMBL" id="MEI7065870.1"/>
    </source>
</evidence>
<comment type="caution">
    <text evidence="1">The sequence shown here is derived from an EMBL/GenBank/DDBJ whole genome shotgun (WGS) entry which is preliminary data.</text>
</comment>
<dbReference type="Proteomes" id="UP001359469">
    <property type="component" value="Unassembled WGS sequence"/>
</dbReference>
<gene>
    <name evidence="1" type="ORF">WCU84_19800</name>
</gene>